<evidence type="ECO:0000313" key="1">
    <source>
        <dbReference type="EMBL" id="GGG81006.1"/>
    </source>
</evidence>
<name>A0A917HJJ3_9SPHI</name>
<evidence type="ECO:0000313" key="2">
    <source>
        <dbReference type="Proteomes" id="UP000660862"/>
    </source>
</evidence>
<gene>
    <name evidence="1" type="ORF">GCM10007415_11950</name>
</gene>
<keyword evidence="2" id="KW-1185">Reference proteome</keyword>
<sequence length="65" mass="7225">MCQQIIKESTNYMKMFELLAHASSATTNRQNSSLHQSVAQPAGRTTYESDLPVLEAHIFSLLGID</sequence>
<reference evidence="1" key="1">
    <citation type="journal article" date="2014" name="Int. J. Syst. Evol. Microbiol.">
        <title>Complete genome sequence of Corynebacterium casei LMG S-19264T (=DSM 44701T), isolated from a smear-ripened cheese.</title>
        <authorList>
            <consortium name="US DOE Joint Genome Institute (JGI-PGF)"/>
            <person name="Walter F."/>
            <person name="Albersmeier A."/>
            <person name="Kalinowski J."/>
            <person name="Ruckert C."/>
        </authorList>
    </citation>
    <scope>NUCLEOTIDE SEQUENCE</scope>
    <source>
        <strain evidence="1">CGMCC 1.12195</strain>
    </source>
</reference>
<dbReference type="AlphaFoldDB" id="A0A917HJJ3"/>
<comment type="caution">
    <text evidence="1">The sequence shown here is derived from an EMBL/GenBank/DDBJ whole genome shotgun (WGS) entry which is preliminary data.</text>
</comment>
<dbReference type="RefSeq" id="WP_188504982.1">
    <property type="nucleotide sequence ID" value="NZ_BMER01000001.1"/>
</dbReference>
<dbReference type="Proteomes" id="UP000660862">
    <property type="component" value="Unassembled WGS sequence"/>
</dbReference>
<organism evidence="1 2">
    <name type="scientific">Parapedobacter pyrenivorans</name>
    <dbReference type="NCBI Taxonomy" id="1305674"/>
    <lineage>
        <taxon>Bacteria</taxon>
        <taxon>Pseudomonadati</taxon>
        <taxon>Bacteroidota</taxon>
        <taxon>Sphingobacteriia</taxon>
        <taxon>Sphingobacteriales</taxon>
        <taxon>Sphingobacteriaceae</taxon>
        <taxon>Parapedobacter</taxon>
    </lineage>
</organism>
<dbReference type="EMBL" id="BMER01000001">
    <property type="protein sequence ID" value="GGG81006.1"/>
    <property type="molecule type" value="Genomic_DNA"/>
</dbReference>
<reference evidence="1" key="2">
    <citation type="submission" date="2020-09" db="EMBL/GenBank/DDBJ databases">
        <authorList>
            <person name="Sun Q."/>
            <person name="Zhou Y."/>
        </authorList>
    </citation>
    <scope>NUCLEOTIDE SEQUENCE</scope>
    <source>
        <strain evidence="1">CGMCC 1.12195</strain>
    </source>
</reference>
<accession>A0A917HJJ3</accession>
<proteinExistence type="predicted"/>
<protein>
    <submittedName>
        <fullName evidence="1">Uncharacterized protein</fullName>
    </submittedName>
</protein>